<name>A0A382JHG1_9ZZZZ</name>
<proteinExistence type="predicted"/>
<protein>
    <submittedName>
        <fullName evidence="1">Uncharacterized protein</fullName>
    </submittedName>
</protein>
<gene>
    <name evidence="1" type="ORF">METZ01_LOCUS263447</name>
</gene>
<dbReference type="AlphaFoldDB" id="A0A382JHG1"/>
<accession>A0A382JHG1</accession>
<dbReference type="EMBL" id="UINC01073878">
    <property type="protein sequence ID" value="SVC10593.1"/>
    <property type="molecule type" value="Genomic_DNA"/>
</dbReference>
<sequence>MLEEFQVYLLLKTIQFMRWIELPIEYWAWLDQNIFNGAL</sequence>
<reference evidence="1" key="1">
    <citation type="submission" date="2018-05" db="EMBL/GenBank/DDBJ databases">
        <authorList>
            <person name="Lanie J.A."/>
            <person name="Ng W.-L."/>
            <person name="Kazmierczak K.M."/>
            <person name="Andrzejewski T.M."/>
            <person name="Davidsen T.M."/>
            <person name="Wayne K.J."/>
            <person name="Tettelin H."/>
            <person name="Glass J.I."/>
            <person name="Rusch D."/>
            <person name="Podicherti R."/>
            <person name="Tsui H.-C.T."/>
            <person name="Winkler M.E."/>
        </authorList>
    </citation>
    <scope>NUCLEOTIDE SEQUENCE</scope>
</reference>
<organism evidence="1">
    <name type="scientific">marine metagenome</name>
    <dbReference type="NCBI Taxonomy" id="408172"/>
    <lineage>
        <taxon>unclassified sequences</taxon>
        <taxon>metagenomes</taxon>
        <taxon>ecological metagenomes</taxon>
    </lineage>
</organism>
<evidence type="ECO:0000313" key="1">
    <source>
        <dbReference type="EMBL" id="SVC10593.1"/>
    </source>
</evidence>